<feature type="signal peptide" evidence="1">
    <location>
        <begin position="1"/>
        <end position="18"/>
    </location>
</feature>
<evidence type="ECO:0000313" key="3">
    <source>
        <dbReference type="Proteomes" id="UP000281985"/>
    </source>
</evidence>
<dbReference type="Proteomes" id="UP000281985">
    <property type="component" value="Unassembled WGS sequence"/>
</dbReference>
<evidence type="ECO:0000256" key="1">
    <source>
        <dbReference type="SAM" id="SignalP"/>
    </source>
</evidence>
<protein>
    <recommendedName>
        <fullName evidence="4">WD40 repeat domain-containing protein</fullName>
    </recommendedName>
</protein>
<gene>
    <name evidence="2" type="ORF">EAX61_13710</name>
</gene>
<keyword evidence="3" id="KW-1185">Reference proteome</keyword>
<name>A0A3M0FXJ2_9FLAO</name>
<sequence length="279" mass="31282">MKNFLFFLILALGFSLSAQELSPKLLQSTPLDAEVFYGVDDYGAVYYSKNNALFKKGDKNNYQFTALQLGKISSVDIVNPLKITVFYEMSNTALVLDNTLSEITRINFSAIENFRNVSHATTANDRRFWIFNTDLQQLEIFDWNSRKVVVQSPPLQTNALATTSNFNFCWLVTESGLLMFNNYGSAIDSIDLSKIPTDISLAQANGNVIAFAKSVLSEAKVAETENLKPKVYYKSSSAEDFVPLKLPDLVIKQLSLNGERLYIYDGLKVTSFSLKPPKN</sequence>
<reference evidence="2 3" key="1">
    <citation type="submission" date="2018-10" db="EMBL/GenBank/DDBJ databases">
        <title>Dokdonia luteus sp. nov., isolated from sea water.</title>
        <authorList>
            <person name="Zhou L.Y."/>
            <person name="Du Z.J."/>
        </authorList>
    </citation>
    <scope>NUCLEOTIDE SEQUENCE [LARGE SCALE GENOMIC DNA]</scope>
    <source>
        <strain evidence="2 3">SH27</strain>
    </source>
</reference>
<evidence type="ECO:0000313" key="2">
    <source>
        <dbReference type="EMBL" id="RMB56657.1"/>
    </source>
</evidence>
<dbReference type="OrthoDB" id="1143207at2"/>
<feature type="chain" id="PRO_5018242905" description="WD40 repeat domain-containing protein" evidence="1">
    <location>
        <begin position="19"/>
        <end position="279"/>
    </location>
</feature>
<organism evidence="2 3">
    <name type="scientific">Dokdonia sinensis</name>
    <dbReference type="NCBI Taxonomy" id="2479847"/>
    <lineage>
        <taxon>Bacteria</taxon>
        <taxon>Pseudomonadati</taxon>
        <taxon>Bacteroidota</taxon>
        <taxon>Flavobacteriia</taxon>
        <taxon>Flavobacteriales</taxon>
        <taxon>Flavobacteriaceae</taxon>
        <taxon>Dokdonia</taxon>
    </lineage>
</organism>
<dbReference type="EMBL" id="REFV01000015">
    <property type="protein sequence ID" value="RMB56657.1"/>
    <property type="molecule type" value="Genomic_DNA"/>
</dbReference>
<dbReference type="RefSeq" id="WP_121918278.1">
    <property type="nucleotide sequence ID" value="NZ_REFV01000015.1"/>
</dbReference>
<dbReference type="AlphaFoldDB" id="A0A3M0FXJ2"/>
<comment type="caution">
    <text evidence="2">The sequence shown here is derived from an EMBL/GenBank/DDBJ whole genome shotgun (WGS) entry which is preliminary data.</text>
</comment>
<keyword evidence="1" id="KW-0732">Signal</keyword>
<accession>A0A3M0FXJ2</accession>
<proteinExistence type="predicted"/>
<evidence type="ECO:0008006" key="4">
    <source>
        <dbReference type="Google" id="ProtNLM"/>
    </source>
</evidence>